<evidence type="ECO:0000313" key="2">
    <source>
        <dbReference type="Proteomes" id="UP000724874"/>
    </source>
</evidence>
<evidence type="ECO:0000313" key="1">
    <source>
        <dbReference type="EMBL" id="KAF8876365.1"/>
    </source>
</evidence>
<organism evidence="1 2">
    <name type="scientific">Gymnopilus junonius</name>
    <name type="common">Spectacular rustgill mushroom</name>
    <name type="synonym">Gymnopilus spectabilis subsp. junonius</name>
    <dbReference type="NCBI Taxonomy" id="109634"/>
    <lineage>
        <taxon>Eukaryota</taxon>
        <taxon>Fungi</taxon>
        <taxon>Dikarya</taxon>
        <taxon>Basidiomycota</taxon>
        <taxon>Agaricomycotina</taxon>
        <taxon>Agaricomycetes</taxon>
        <taxon>Agaricomycetidae</taxon>
        <taxon>Agaricales</taxon>
        <taxon>Agaricineae</taxon>
        <taxon>Hymenogastraceae</taxon>
        <taxon>Gymnopilus</taxon>
    </lineage>
</organism>
<dbReference type="EMBL" id="JADNYJ010000183">
    <property type="protein sequence ID" value="KAF8876365.1"/>
    <property type="molecule type" value="Genomic_DNA"/>
</dbReference>
<dbReference type="OrthoDB" id="539213at2759"/>
<accession>A0A9P5THN8</accession>
<gene>
    <name evidence="1" type="ORF">CPB84DRAFT_1752433</name>
</gene>
<comment type="caution">
    <text evidence="1">The sequence shown here is derived from an EMBL/GenBank/DDBJ whole genome shotgun (WGS) entry which is preliminary data.</text>
</comment>
<proteinExistence type="predicted"/>
<dbReference type="AlphaFoldDB" id="A0A9P5THN8"/>
<name>A0A9P5THN8_GYMJU</name>
<reference evidence="1" key="1">
    <citation type="submission" date="2020-11" db="EMBL/GenBank/DDBJ databases">
        <authorList>
            <consortium name="DOE Joint Genome Institute"/>
            <person name="Ahrendt S."/>
            <person name="Riley R."/>
            <person name="Andreopoulos W."/>
            <person name="LaButti K."/>
            <person name="Pangilinan J."/>
            <person name="Ruiz-duenas F.J."/>
            <person name="Barrasa J.M."/>
            <person name="Sanchez-Garcia M."/>
            <person name="Camarero S."/>
            <person name="Miyauchi S."/>
            <person name="Serrano A."/>
            <person name="Linde D."/>
            <person name="Babiker R."/>
            <person name="Drula E."/>
            <person name="Ayuso-Fernandez I."/>
            <person name="Pacheco R."/>
            <person name="Padilla G."/>
            <person name="Ferreira P."/>
            <person name="Barriuso J."/>
            <person name="Kellner H."/>
            <person name="Castanera R."/>
            <person name="Alfaro M."/>
            <person name="Ramirez L."/>
            <person name="Pisabarro A.G."/>
            <person name="Kuo A."/>
            <person name="Tritt A."/>
            <person name="Lipzen A."/>
            <person name="He G."/>
            <person name="Yan M."/>
            <person name="Ng V."/>
            <person name="Cullen D."/>
            <person name="Martin F."/>
            <person name="Rosso M.-N."/>
            <person name="Henrissat B."/>
            <person name="Hibbett D."/>
            <person name="Martinez A.T."/>
            <person name="Grigoriev I.V."/>
        </authorList>
    </citation>
    <scope>NUCLEOTIDE SEQUENCE</scope>
    <source>
        <strain evidence="1">AH 44721</strain>
    </source>
</reference>
<dbReference type="Proteomes" id="UP000724874">
    <property type="component" value="Unassembled WGS sequence"/>
</dbReference>
<keyword evidence="2" id="KW-1185">Reference proteome</keyword>
<protein>
    <submittedName>
        <fullName evidence="1">Uncharacterized protein</fullName>
    </submittedName>
</protein>
<sequence>MAHTGVGGELGAYIKHLLSLSSSVAPSSTTTIPITYALSHPAPLQTLSPILPPTLPTSAYVSNVNVKTSAEFKMVLQSLVPQLTEESRKFELHLRMSPVLLLESWDGLSYSDKIRRSISDTMGPSLSRQLSNITPPPPGSSAHLRWMQIPYGPSWNAQKIKKMIAQKDAWMNSNSNPFNDGEDRSNHRHVFFAGTMQQCLAKFCQDCNSVETMGDSDMEIHGSELYIEGPIRFITANPGHQLLTGSFRPIYFEDWASEAYKYQEVAPDDDFGFDDHSASEQN</sequence>